<dbReference type="InterPro" id="IPR006162">
    <property type="entry name" value="Ppantetheine_attach_site"/>
</dbReference>
<dbReference type="GO" id="GO:0047527">
    <property type="term" value="F:2,3-dihydroxybenzoate-serine ligase activity"/>
    <property type="evidence" value="ECO:0007669"/>
    <property type="project" value="TreeGrafter"/>
</dbReference>
<dbReference type="PROSITE" id="PS00012">
    <property type="entry name" value="PHOSPHOPANTETHEINE"/>
    <property type="match status" value="2"/>
</dbReference>
<organism evidence="5 6">
    <name type="scientific">Duganella sacchari</name>
    <dbReference type="NCBI Taxonomy" id="551987"/>
    <lineage>
        <taxon>Bacteria</taxon>
        <taxon>Pseudomonadati</taxon>
        <taxon>Pseudomonadota</taxon>
        <taxon>Betaproteobacteria</taxon>
        <taxon>Burkholderiales</taxon>
        <taxon>Oxalobacteraceae</taxon>
        <taxon>Telluria group</taxon>
        <taxon>Duganella</taxon>
    </lineage>
</organism>
<dbReference type="PROSITE" id="PS50075">
    <property type="entry name" value="CARRIER"/>
    <property type="match status" value="2"/>
</dbReference>
<gene>
    <name evidence="5" type="ORF">SAMN05192549_102504</name>
</gene>
<dbReference type="GO" id="GO:0005829">
    <property type="term" value="C:cytosol"/>
    <property type="evidence" value="ECO:0007669"/>
    <property type="project" value="TreeGrafter"/>
</dbReference>
<dbReference type="NCBIfam" id="NF003417">
    <property type="entry name" value="PRK04813.1"/>
    <property type="match status" value="2"/>
</dbReference>
<dbReference type="CDD" id="cd05930">
    <property type="entry name" value="A_NRPS"/>
    <property type="match status" value="2"/>
</dbReference>
<evidence type="ECO:0000256" key="3">
    <source>
        <dbReference type="ARBA" id="ARBA00022553"/>
    </source>
</evidence>
<dbReference type="Gene3D" id="3.40.50.12780">
    <property type="entry name" value="N-terminal domain of ligase-like"/>
    <property type="match status" value="1"/>
</dbReference>
<feature type="domain" description="Carrier" evidence="4">
    <location>
        <begin position="1013"/>
        <end position="1088"/>
    </location>
</feature>
<sequence>MTMDLNVFLDSLRARGISLLAQGEELVLEGRTDLLTADLVQTIRAYKPELVSMLSRDVSIVADRTSWAAPDRCAMSMAQRRLWFLDQLQPGSAFYNIHSALRLEGHLDVAAMQRTLDEVQRRHESLRTRFVDRMQHIDAACGLPLEFVDLSALVADEQQARIEQLAQREAQTPFDLAAGPLIRVRLLGLTPQSHVMLLTVHHIVADGWSMGVLLGEIANLYAAYSTGQPSPLPPLTMQYADYAHSQQAWLEDGRLQGQLAYWKEQLAGVPELLTLPTDRPRPNVQTQHGSLHRFTLPAAGMQALARRTGSTLFMVIAAGFQLLLSRYSGQQDICIGTPVAGRGRPELEDLIGFFVNTLVLRTQIDPQESFETLLGLVRKNTLEALANQDVPFEQVVEALQPARHTSHTPLFQAALALQNTPANGAELPGLALYPIVADSATSKFDLTLGIQDDGPALRASFEYNTDLFDAATIVRMADHLRLLLAAVVDRPDAPVADLPWLTAEEAAQLADFNPPAHPWDGPQTIHTLFEAQVKRTPLAQALAWRDGAMSYAELNARANALAWRLREAGVGPDMLVGICSERAPDMVVAVLAVLKAGSGYLPLDPAYPAERLAYMLEDARPQLVLVQPSLIDRLPAAVRIMALSSQGDPVEEQPNPENLTCAAHLAYVIYTSGSTGRPKGVMLQHGALCNLVHGQARAFGARPGLRMLQFASFNFDASASEFFVALSTGATLVLAARDDLLPDRLENTLAALQVDVATLPPALLASMPAGALMPSTLVVAGEACPAALAAQWRSGRRFINAYGPTEATVCATLHQCGEHEDGAPPIGQPLPNVYCRLLDAGLNPVPVGVTGELFIGGAGLARGYLGQPALTAERFIPDPWGQPGARMYRSGDLACYRPDGSICYLGRIDSQLKLRGFRIEPGEIEAALRAIPDVREAAVAAARQETGLQLIAYVAGEAVPDGETLRAALKRVLPDYMVPAKYVRLATLPLTVNGKLDHKALPAPETDSGSYEAPATEAERILAAIWRDVLKVERIGRHDNFFALGGHSLLATQVTSQLRARLGAELPLRALFEAPTVSELATRLPSAERKGRSHIPAAPPATSYPLSFTQERLWFLQQLEGQGAALNMPLALRLRGKLDVPALAGAFLKLQQRHAILRARVVAEVEGAAVVIDPESAATLHCQSVSADQVAQRAQIHATRVFDLERGPLLAADLLEVAEEEHILLLNLHHIIADGWSIGILADEWMQLYRAVELAPLPLQYTDYAVWQRGLPAQEELLNYWKTKLAGAPELLNLPLDRPREPVQRFDGASTALQLDAGLSTRLRQLARAEDASLFMVLLSGFGLLMARYSGETDIVIGTPSANRNREELERLIGVFLGNLVLRVDLSGQPSFRTLLRRVRATALDAYSHADVPFEQIVDALKLPRDLSRNPLFQVYFNMLNLPSGEGHFDGLEVSGLDGGHDTAKFDMTVYAQDTEHGVHLNLVYNSRLFDGARMEETLRQYAQLLEQACAARDDLVEMHSLLTPAARLVLPDPTQPLDGGWGGPVHELFMRHARSTPLATAVVSHERRWTYAELDEQSERIACWLQERDVGIGDIVAICTARNATLVAAVMGVLKTGAAFMMLDPAYPPGHLQACLEAAPPRAWLQVAEDALGPEREALVALMPVYLDLRDIDSHAGLRNCGARSRRHQELTQDDVALIAFTSGSAGKPKAVQGRHGPLTHFLPWLQDTFDISERARFAMLSGLAHDPLQRDIFTTLCIGATLHIPHPECFMPHALAEWMKESRTTIAHLTPAMAQILAEAPAGLSLPDLAYVFLVGDVLTRRDVRRLQQLAPKVRIINYYGSTETQRAVSYYDVSLESPAESLREIIPLGRGVRDVQLLVLNAAGRQAGVGEHGEVYLRSPHLAAGYRSDPELTAQRFLPNPFSQAASDRMYRTGDLGRYLPNGMVECLGRADTQVKLRGFRIELGHVESVLGQHELVREAIVVIRADDSGEKQLVAYVVGEDGLPDTAVLREYLRAKLPDYMRPTRYVALDALPLTPNGKVNRAALPAPDTAPEDQPYVAPATATEQRLAVLWSRLLRTERVGAHDNFFTLGGNSLLAVRLIAAIGSELGRRLPVAQLFSTPTVATLAAALDADTVTESHVVPLRTGGHTPLFVVHPADGSIFCYAELTGALAADYTVYGIQSAFHAGVSITPYTLDAVAAAYARDITATCAGPYRLAGWSLGGTLAMRIAAVLEEQGHQVAWVAPFDTVFRGDVVRPGFTLEQYLDDMLADSTYALEARVGDENVALYQRIRMLAGEIGIPQLAALLREAPEHLEARLSFDRALQALLVHKHRDMNDNIRLANGFQPAMLQAPVYSFWADRTVDEGADVKAWHAYTHARERSAAFTLPGRHGDFILGANASAIADHLNGLLEGRA</sequence>
<dbReference type="FunFam" id="3.30.559.10:FF:000012">
    <property type="entry name" value="Non-ribosomal peptide synthetase"/>
    <property type="match status" value="1"/>
</dbReference>
<dbReference type="FunFam" id="3.40.50.12780:FF:000012">
    <property type="entry name" value="Non-ribosomal peptide synthetase"/>
    <property type="match status" value="1"/>
</dbReference>
<dbReference type="SMART" id="SM00823">
    <property type="entry name" value="PKS_PP"/>
    <property type="match status" value="2"/>
</dbReference>
<dbReference type="NCBIfam" id="TIGR01733">
    <property type="entry name" value="AA-adenyl-dom"/>
    <property type="match status" value="2"/>
</dbReference>
<dbReference type="FunFam" id="3.40.50.980:FF:000001">
    <property type="entry name" value="Non-ribosomal peptide synthetase"/>
    <property type="match status" value="1"/>
</dbReference>
<name>A0A1M7LL70_9BURK</name>
<dbReference type="RefSeq" id="WP_072782513.1">
    <property type="nucleotide sequence ID" value="NZ_FRCX01000002.1"/>
</dbReference>
<dbReference type="Gene3D" id="3.40.50.980">
    <property type="match status" value="2"/>
</dbReference>
<accession>A0A1M7LL70</accession>
<dbReference type="GO" id="GO:0043041">
    <property type="term" value="P:amino acid activation for nonribosomal peptide biosynthetic process"/>
    <property type="evidence" value="ECO:0007669"/>
    <property type="project" value="TreeGrafter"/>
</dbReference>
<dbReference type="GO" id="GO:0009239">
    <property type="term" value="P:enterobactin biosynthetic process"/>
    <property type="evidence" value="ECO:0007669"/>
    <property type="project" value="TreeGrafter"/>
</dbReference>
<dbReference type="Gene3D" id="3.30.559.30">
    <property type="entry name" value="Nonribosomal peptide synthetase, condensation domain"/>
    <property type="match status" value="2"/>
</dbReference>
<dbReference type="InterPro" id="IPR042099">
    <property type="entry name" value="ANL_N_sf"/>
</dbReference>
<dbReference type="STRING" id="551987.SAMN05192549_102504"/>
<dbReference type="InterPro" id="IPR036736">
    <property type="entry name" value="ACP-like_sf"/>
</dbReference>
<protein>
    <submittedName>
        <fullName evidence="5">Amino acid adenylation domain-containing protein</fullName>
    </submittedName>
</protein>
<keyword evidence="3" id="KW-0597">Phosphoprotein</keyword>
<dbReference type="InterPro" id="IPR023213">
    <property type="entry name" value="CAT-like_dom_sf"/>
</dbReference>
<dbReference type="Gene3D" id="1.10.1200.10">
    <property type="entry name" value="ACP-like"/>
    <property type="match status" value="2"/>
</dbReference>
<dbReference type="Gene3D" id="2.30.38.10">
    <property type="entry name" value="Luciferase, Domain 3"/>
    <property type="match status" value="1"/>
</dbReference>
<dbReference type="InterPro" id="IPR020845">
    <property type="entry name" value="AMP-binding_CS"/>
</dbReference>
<dbReference type="Gene3D" id="3.30.300.30">
    <property type="match status" value="2"/>
</dbReference>
<dbReference type="SUPFAM" id="SSF56801">
    <property type="entry name" value="Acetyl-CoA synthetase-like"/>
    <property type="match status" value="2"/>
</dbReference>
<dbReference type="Pfam" id="PF00668">
    <property type="entry name" value="Condensation"/>
    <property type="match status" value="2"/>
</dbReference>
<dbReference type="SUPFAM" id="SSF52777">
    <property type="entry name" value="CoA-dependent acyltransferases"/>
    <property type="match status" value="4"/>
</dbReference>
<comment type="cofactor">
    <cofactor evidence="1">
        <name>pantetheine 4'-phosphate</name>
        <dbReference type="ChEBI" id="CHEBI:47942"/>
    </cofactor>
</comment>
<reference evidence="6" key="1">
    <citation type="submission" date="2016-11" db="EMBL/GenBank/DDBJ databases">
        <authorList>
            <person name="Varghese N."/>
            <person name="Submissions S."/>
        </authorList>
    </citation>
    <scope>NUCLEOTIDE SEQUENCE [LARGE SCALE GENOMIC DNA]</scope>
    <source>
        <strain evidence="6">Sac-22</strain>
    </source>
</reference>
<evidence type="ECO:0000256" key="2">
    <source>
        <dbReference type="ARBA" id="ARBA00022450"/>
    </source>
</evidence>
<dbReference type="Pfam" id="PF00550">
    <property type="entry name" value="PP-binding"/>
    <property type="match status" value="2"/>
</dbReference>
<feature type="domain" description="Carrier" evidence="4">
    <location>
        <begin position="2063"/>
        <end position="2138"/>
    </location>
</feature>
<dbReference type="InterPro" id="IPR010071">
    <property type="entry name" value="AA_adenyl_dom"/>
</dbReference>
<dbReference type="InterPro" id="IPR045851">
    <property type="entry name" value="AMP-bd_C_sf"/>
</dbReference>
<dbReference type="Pfam" id="PF00501">
    <property type="entry name" value="AMP-binding"/>
    <property type="match status" value="2"/>
</dbReference>
<dbReference type="InterPro" id="IPR020806">
    <property type="entry name" value="PKS_PP-bd"/>
</dbReference>
<dbReference type="Gene3D" id="3.40.50.1820">
    <property type="entry name" value="alpha/beta hydrolase"/>
    <property type="match status" value="1"/>
</dbReference>
<dbReference type="SUPFAM" id="SSF53474">
    <property type="entry name" value="alpha/beta-Hydrolases"/>
    <property type="match status" value="1"/>
</dbReference>
<dbReference type="GO" id="GO:0009366">
    <property type="term" value="C:enterobactin synthetase complex"/>
    <property type="evidence" value="ECO:0007669"/>
    <property type="project" value="TreeGrafter"/>
</dbReference>
<dbReference type="FunFam" id="3.30.300.30:FF:000010">
    <property type="entry name" value="Enterobactin synthetase component F"/>
    <property type="match status" value="2"/>
</dbReference>
<dbReference type="InterPro" id="IPR000873">
    <property type="entry name" value="AMP-dep_synth/lig_dom"/>
</dbReference>
<dbReference type="Proteomes" id="UP000184339">
    <property type="component" value="Unassembled WGS sequence"/>
</dbReference>
<dbReference type="CDD" id="cd19531">
    <property type="entry name" value="LCL_NRPS-like"/>
    <property type="match status" value="2"/>
</dbReference>
<evidence type="ECO:0000256" key="1">
    <source>
        <dbReference type="ARBA" id="ARBA00001957"/>
    </source>
</evidence>
<evidence type="ECO:0000313" key="6">
    <source>
        <dbReference type="Proteomes" id="UP000184339"/>
    </source>
</evidence>
<dbReference type="FunFam" id="1.10.1200.10:FF:000016">
    <property type="entry name" value="Non-ribosomal peptide synthase"/>
    <property type="match status" value="2"/>
</dbReference>
<dbReference type="InterPro" id="IPR009081">
    <property type="entry name" value="PP-bd_ACP"/>
</dbReference>
<keyword evidence="6" id="KW-1185">Reference proteome</keyword>
<dbReference type="InterPro" id="IPR001031">
    <property type="entry name" value="Thioesterase"/>
</dbReference>
<dbReference type="PANTHER" id="PTHR45527:SF1">
    <property type="entry name" value="FATTY ACID SYNTHASE"/>
    <property type="match status" value="1"/>
</dbReference>
<dbReference type="Gene3D" id="1.10.10.1830">
    <property type="entry name" value="Non-ribosomal peptide synthase, adenylation domain"/>
    <property type="match status" value="1"/>
</dbReference>
<dbReference type="OrthoDB" id="8824838at2"/>
<dbReference type="GO" id="GO:0031177">
    <property type="term" value="F:phosphopantetheine binding"/>
    <property type="evidence" value="ECO:0007669"/>
    <property type="project" value="InterPro"/>
</dbReference>
<dbReference type="PROSITE" id="PS00455">
    <property type="entry name" value="AMP_BINDING"/>
    <property type="match status" value="1"/>
</dbReference>
<dbReference type="EMBL" id="FRCX01000002">
    <property type="protein sequence ID" value="SHM78841.1"/>
    <property type="molecule type" value="Genomic_DNA"/>
</dbReference>
<keyword evidence="2" id="KW-0596">Phosphopantetheine</keyword>
<dbReference type="SUPFAM" id="SSF47336">
    <property type="entry name" value="ACP-like"/>
    <property type="match status" value="2"/>
</dbReference>
<dbReference type="FunFam" id="2.30.38.10:FF:000001">
    <property type="entry name" value="Non-ribosomal peptide synthetase PvdI"/>
    <property type="match status" value="1"/>
</dbReference>
<dbReference type="PANTHER" id="PTHR45527">
    <property type="entry name" value="NONRIBOSOMAL PEPTIDE SYNTHETASE"/>
    <property type="match status" value="1"/>
</dbReference>
<evidence type="ECO:0000313" key="5">
    <source>
        <dbReference type="EMBL" id="SHM78841.1"/>
    </source>
</evidence>
<dbReference type="Pfam" id="PF00975">
    <property type="entry name" value="Thioesterase"/>
    <property type="match status" value="1"/>
</dbReference>
<dbReference type="InterPro" id="IPR025110">
    <property type="entry name" value="AMP-bd_C"/>
</dbReference>
<dbReference type="InterPro" id="IPR001242">
    <property type="entry name" value="Condensation_dom"/>
</dbReference>
<evidence type="ECO:0000259" key="4">
    <source>
        <dbReference type="PROSITE" id="PS50075"/>
    </source>
</evidence>
<dbReference type="InterPro" id="IPR044894">
    <property type="entry name" value="TubC_N_sf"/>
</dbReference>
<proteinExistence type="predicted"/>
<dbReference type="GO" id="GO:0072330">
    <property type="term" value="P:monocarboxylic acid biosynthetic process"/>
    <property type="evidence" value="ECO:0007669"/>
    <property type="project" value="UniProtKB-ARBA"/>
</dbReference>
<dbReference type="Pfam" id="PF13193">
    <property type="entry name" value="AMP-binding_C"/>
    <property type="match status" value="2"/>
</dbReference>
<dbReference type="Gene3D" id="3.30.559.10">
    <property type="entry name" value="Chloramphenicol acetyltransferase-like domain"/>
    <property type="match status" value="2"/>
</dbReference>
<dbReference type="InterPro" id="IPR029058">
    <property type="entry name" value="AB_hydrolase_fold"/>
</dbReference>